<organism evidence="12 13">
    <name type="scientific">Gordonia jinhuaensis</name>
    <dbReference type="NCBI Taxonomy" id="1517702"/>
    <lineage>
        <taxon>Bacteria</taxon>
        <taxon>Bacillati</taxon>
        <taxon>Actinomycetota</taxon>
        <taxon>Actinomycetes</taxon>
        <taxon>Mycobacteriales</taxon>
        <taxon>Gordoniaceae</taxon>
        <taxon>Gordonia</taxon>
    </lineage>
</organism>
<dbReference type="Pfam" id="PF02770">
    <property type="entry name" value="Acyl-CoA_dh_M"/>
    <property type="match status" value="1"/>
</dbReference>
<dbReference type="Gene3D" id="1.10.540.10">
    <property type="entry name" value="Acyl-CoA dehydrogenase/oxidase, N-terminal domain"/>
    <property type="match status" value="1"/>
</dbReference>
<evidence type="ECO:0000256" key="4">
    <source>
        <dbReference type="ARBA" id="ARBA00022827"/>
    </source>
</evidence>
<comment type="cofactor">
    <cofactor evidence="1 8">
        <name>FAD</name>
        <dbReference type="ChEBI" id="CHEBI:57692"/>
    </cofactor>
</comment>
<accession>A0A916WWU8</accession>
<evidence type="ECO:0000313" key="12">
    <source>
        <dbReference type="EMBL" id="GGB36030.1"/>
    </source>
</evidence>
<protein>
    <submittedName>
        <fullName evidence="12">Glutaryl-CoA dehydrogenase</fullName>
    </submittedName>
</protein>
<sequence length="408" mass="43560">MASTSQNKPGKKQSLDELVGVAHTVSADDAEIAAAVRAFGDKRLRPHIAQWFEDGALPVRELAAELGELGVLGMHLHGYGCAGMSATSYGLACLELEAVDSGLRSFVSVQGSLAMFAIHAFGSEEHKTQWLPKMAAGEAIGCFGLTEPDFGSNPAGMRTFAKRDGDDWVLNGTKMWITNGSVADVAVVWAKTDLEEGARGIRGFVVPTDTPGFSAPEIKHKMSLRASVTAELVLDGVRLPADAMLPEVAGLRGPLSCLNEARYGIVFGALGAARDCLETALDYTADREVFDRSLAGFQITQTKIADMSLEWAKGYLLAVHLGKLKDSAHSGGPGVRPEQISLGKLNNVRESIAIARTCRTLLGANGITLEYPVIRHANNLESVLTYEGTSEMHQLTIGKALTGYDAFR</sequence>
<dbReference type="Pfam" id="PF00441">
    <property type="entry name" value="Acyl-CoA_dh_1"/>
    <property type="match status" value="1"/>
</dbReference>
<feature type="domain" description="Acyl-CoA dehydrogenase/oxidase N-terminal" evidence="11">
    <location>
        <begin position="28"/>
        <end position="138"/>
    </location>
</feature>
<evidence type="ECO:0000256" key="1">
    <source>
        <dbReference type="ARBA" id="ARBA00001974"/>
    </source>
</evidence>
<dbReference type="InterPro" id="IPR036250">
    <property type="entry name" value="AcylCo_DH-like_C"/>
</dbReference>
<proteinExistence type="inferred from homology"/>
<dbReference type="GO" id="GO:0033539">
    <property type="term" value="P:fatty acid beta-oxidation using acyl-CoA dehydrogenase"/>
    <property type="evidence" value="ECO:0007669"/>
    <property type="project" value="TreeGrafter"/>
</dbReference>
<evidence type="ECO:0000256" key="3">
    <source>
        <dbReference type="ARBA" id="ARBA00022630"/>
    </source>
</evidence>
<evidence type="ECO:0000256" key="2">
    <source>
        <dbReference type="ARBA" id="ARBA00009347"/>
    </source>
</evidence>
<dbReference type="SUPFAM" id="SSF47203">
    <property type="entry name" value="Acyl-CoA dehydrogenase C-terminal domain-like"/>
    <property type="match status" value="1"/>
</dbReference>
<dbReference type="PANTHER" id="PTHR42807:SF1">
    <property type="entry name" value="GLUTARYL-COA DEHYDROGENASE, MITOCHONDRIAL"/>
    <property type="match status" value="1"/>
</dbReference>
<keyword evidence="4 8" id="KW-0274">FAD</keyword>
<dbReference type="GO" id="GO:0004361">
    <property type="term" value="F:glutaryl-CoA dehydrogenase activity"/>
    <property type="evidence" value="ECO:0007669"/>
    <property type="project" value="TreeGrafter"/>
</dbReference>
<dbReference type="Pfam" id="PF02771">
    <property type="entry name" value="Acyl-CoA_dh_N"/>
    <property type="match status" value="1"/>
</dbReference>
<reference evidence="12" key="1">
    <citation type="journal article" date="2014" name="Int. J. Syst. Evol. Microbiol.">
        <title>Complete genome sequence of Corynebacterium casei LMG S-19264T (=DSM 44701T), isolated from a smear-ripened cheese.</title>
        <authorList>
            <consortium name="US DOE Joint Genome Institute (JGI-PGF)"/>
            <person name="Walter F."/>
            <person name="Albersmeier A."/>
            <person name="Kalinowski J."/>
            <person name="Ruckert C."/>
        </authorList>
    </citation>
    <scope>NUCLEOTIDE SEQUENCE</scope>
    <source>
        <strain evidence="12">CGMCC 1.12827</strain>
    </source>
</reference>
<feature type="domain" description="Acyl-CoA oxidase/dehydrogenase middle" evidence="10">
    <location>
        <begin position="142"/>
        <end position="237"/>
    </location>
</feature>
<evidence type="ECO:0000259" key="11">
    <source>
        <dbReference type="Pfam" id="PF02771"/>
    </source>
</evidence>
<evidence type="ECO:0000313" key="13">
    <source>
        <dbReference type="Proteomes" id="UP000621454"/>
    </source>
</evidence>
<comment type="caution">
    <text evidence="12">The sequence shown here is derived from an EMBL/GenBank/DDBJ whole genome shotgun (WGS) entry which is preliminary data.</text>
</comment>
<dbReference type="Proteomes" id="UP000621454">
    <property type="component" value="Unassembled WGS sequence"/>
</dbReference>
<dbReference type="InterPro" id="IPR052033">
    <property type="entry name" value="Glutaryl-CoA_DH_mitochondrial"/>
</dbReference>
<dbReference type="GO" id="GO:0050660">
    <property type="term" value="F:flavin adenine dinucleotide binding"/>
    <property type="evidence" value="ECO:0007669"/>
    <property type="project" value="InterPro"/>
</dbReference>
<feature type="domain" description="Acyl-CoA dehydrogenase/oxidase C-terminal" evidence="9">
    <location>
        <begin position="250"/>
        <end position="401"/>
    </location>
</feature>
<dbReference type="InterPro" id="IPR013786">
    <property type="entry name" value="AcylCoA_DH/ox_N"/>
</dbReference>
<dbReference type="GO" id="GO:0046949">
    <property type="term" value="P:fatty-acyl-CoA biosynthetic process"/>
    <property type="evidence" value="ECO:0007669"/>
    <property type="project" value="TreeGrafter"/>
</dbReference>
<dbReference type="RefSeq" id="WP_188586924.1">
    <property type="nucleotide sequence ID" value="NZ_BMGC01000017.1"/>
</dbReference>
<keyword evidence="3 8" id="KW-0285">Flavoprotein</keyword>
<keyword evidence="5" id="KW-0809">Transit peptide</keyword>
<dbReference type="EMBL" id="BMGC01000017">
    <property type="protein sequence ID" value="GGB36030.1"/>
    <property type="molecule type" value="Genomic_DNA"/>
</dbReference>
<dbReference type="InterPro" id="IPR046373">
    <property type="entry name" value="Acyl-CoA_Oxase/DH_mid-dom_sf"/>
</dbReference>
<dbReference type="Gene3D" id="2.40.110.10">
    <property type="entry name" value="Butyryl-CoA Dehydrogenase, subunit A, domain 2"/>
    <property type="match status" value="1"/>
</dbReference>
<dbReference type="FunFam" id="2.40.110.10:FF:000002">
    <property type="entry name" value="Acyl-CoA dehydrogenase fadE12"/>
    <property type="match status" value="1"/>
</dbReference>
<evidence type="ECO:0000256" key="8">
    <source>
        <dbReference type="RuleBase" id="RU362125"/>
    </source>
</evidence>
<dbReference type="PANTHER" id="PTHR42807">
    <property type="entry name" value="GLUTARYL-COA DEHYDROGENASE, MITOCHONDRIAL"/>
    <property type="match status" value="1"/>
</dbReference>
<comment type="catalytic activity">
    <reaction evidence="7">
        <text>a 2,3-saturated acyl-CoA + A = a 2,3-dehydroacyl-CoA + AH2</text>
        <dbReference type="Rhea" id="RHEA:48608"/>
        <dbReference type="ChEBI" id="CHEBI:13193"/>
        <dbReference type="ChEBI" id="CHEBI:17499"/>
        <dbReference type="ChEBI" id="CHEBI:60015"/>
        <dbReference type="ChEBI" id="CHEBI:65111"/>
    </reaction>
</comment>
<evidence type="ECO:0000256" key="7">
    <source>
        <dbReference type="ARBA" id="ARBA00052546"/>
    </source>
</evidence>
<dbReference type="InterPro" id="IPR009075">
    <property type="entry name" value="AcylCo_DH/oxidase_C"/>
</dbReference>
<reference evidence="12" key="2">
    <citation type="submission" date="2020-09" db="EMBL/GenBank/DDBJ databases">
        <authorList>
            <person name="Sun Q."/>
            <person name="Zhou Y."/>
        </authorList>
    </citation>
    <scope>NUCLEOTIDE SEQUENCE</scope>
    <source>
        <strain evidence="12">CGMCC 1.12827</strain>
    </source>
</reference>
<dbReference type="InterPro" id="IPR009100">
    <property type="entry name" value="AcylCoA_DH/oxidase_NM_dom_sf"/>
</dbReference>
<dbReference type="GO" id="GO:0000062">
    <property type="term" value="F:fatty-acyl-CoA binding"/>
    <property type="evidence" value="ECO:0007669"/>
    <property type="project" value="TreeGrafter"/>
</dbReference>
<dbReference type="InterPro" id="IPR037069">
    <property type="entry name" value="AcylCoA_DH/ox_N_sf"/>
</dbReference>
<evidence type="ECO:0000256" key="5">
    <source>
        <dbReference type="ARBA" id="ARBA00022946"/>
    </source>
</evidence>
<comment type="similarity">
    <text evidence="2 8">Belongs to the acyl-CoA dehydrogenase family.</text>
</comment>
<dbReference type="Gene3D" id="1.20.140.10">
    <property type="entry name" value="Butyryl-CoA Dehydrogenase, subunit A, domain 3"/>
    <property type="match status" value="1"/>
</dbReference>
<dbReference type="AlphaFoldDB" id="A0A916WWU8"/>
<evidence type="ECO:0000256" key="6">
    <source>
        <dbReference type="ARBA" id="ARBA00023002"/>
    </source>
</evidence>
<keyword evidence="13" id="KW-1185">Reference proteome</keyword>
<dbReference type="SUPFAM" id="SSF56645">
    <property type="entry name" value="Acyl-CoA dehydrogenase NM domain-like"/>
    <property type="match status" value="1"/>
</dbReference>
<keyword evidence="6 8" id="KW-0560">Oxidoreductase</keyword>
<gene>
    <name evidence="12" type="ORF">GCM10011489_25070</name>
</gene>
<evidence type="ECO:0000259" key="10">
    <source>
        <dbReference type="Pfam" id="PF02770"/>
    </source>
</evidence>
<name>A0A916WWU8_9ACTN</name>
<evidence type="ECO:0000259" key="9">
    <source>
        <dbReference type="Pfam" id="PF00441"/>
    </source>
</evidence>
<dbReference type="InterPro" id="IPR006091">
    <property type="entry name" value="Acyl-CoA_Oxase/DH_mid-dom"/>
</dbReference>